<reference evidence="4" key="1">
    <citation type="submission" date="2017-01" db="EMBL/GenBank/DDBJ databases">
        <authorList>
            <person name="Varghese N."/>
            <person name="Submissions S."/>
        </authorList>
    </citation>
    <scope>NUCLEOTIDE SEQUENCE [LARGE SCALE GENOMIC DNA]</scope>
    <source>
        <strain evidence="4">DSM 44531</strain>
    </source>
</reference>
<feature type="compositionally biased region" description="Low complexity" evidence="1">
    <location>
        <begin position="105"/>
        <end position="128"/>
    </location>
</feature>
<evidence type="ECO:0000313" key="4">
    <source>
        <dbReference type="Proteomes" id="UP000186292"/>
    </source>
</evidence>
<sequence>MSNPYGSQHPPHQPQQPGSDPGHGQGPQGYQHGQQQGPHPGQPFGQSSYYAMPKNDKSSSGCIAGLVVVFTALLPLIMLVIGALLIAGFAFFAMMYADSETDSGTASSTSVSVTSTPATSTPTSASSSEDFEMSFDAPATLN</sequence>
<evidence type="ECO:0000256" key="1">
    <source>
        <dbReference type="SAM" id="MobiDB-lite"/>
    </source>
</evidence>
<feature type="region of interest" description="Disordered" evidence="1">
    <location>
        <begin position="1"/>
        <end position="52"/>
    </location>
</feature>
<dbReference type="AlphaFoldDB" id="A0A1N7JGC8"/>
<dbReference type="STRING" id="1161099.SAMN05444817_10756"/>
<evidence type="ECO:0000256" key="2">
    <source>
        <dbReference type="SAM" id="Phobius"/>
    </source>
</evidence>
<keyword evidence="2" id="KW-0812">Transmembrane</keyword>
<organism evidence="3 4">
    <name type="scientific">Corynebacterium appendicis CIP 107643</name>
    <dbReference type="NCBI Taxonomy" id="1161099"/>
    <lineage>
        <taxon>Bacteria</taxon>
        <taxon>Bacillati</taxon>
        <taxon>Actinomycetota</taxon>
        <taxon>Actinomycetes</taxon>
        <taxon>Mycobacteriales</taxon>
        <taxon>Corynebacteriaceae</taxon>
        <taxon>Corynebacterium</taxon>
    </lineage>
</organism>
<gene>
    <name evidence="3" type="ORF">SAMN05444817_10756</name>
</gene>
<evidence type="ECO:0000313" key="3">
    <source>
        <dbReference type="EMBL" id="SIS48358.1"/>
    </source>
</evidence>
<keyword evidence="4" id="KW-1185">Reference proteome</keyword>
<feature type="region of interest" description="Disordered" evidence="1">
    <location>
        <begin position="101"/>
        <end position="142"/>
    </location>
</feature>
<dbReference type="EMBL" id="FTOF01000007">
    <property type="protein sequence ID" value="SIS48358.1"/>
    <property type="molecule type" value="Genomic_DNA"/>
</dbReference>
<proteinExistence type="predicted"/>
<dbReference type="RefSeq" id="WP_076599400.1">
    <property type="nucleotide sequence ID" value="NZ_CP046976.1"/>
</dbReference>
<protein>
    <recommendedName>
        <fullName evidence="5">DUF4190 domain-containing protein</fullName>
    </recommendedName>
</protein>
<name>A0A1N7JGC8_9CORY</name>
<keyword evidence="2" id="KW-1133">Transmembrane helix</keyword>
<dbReference type="Proteomes" id="UP000186292">
    <property type="component" value="Unassembled WGS sequence"/>
</dbReference>
<feature type="compositionally biased region" description="Low complexity" evidence="1">
    <location>
        <begin position="28"/>
        <end position="46"/>
    </location>
</feature>
<accession>A0A1N7JGC8</accession>
<evidence type="ECO:0008006" key="5">
    <source>
        <dbReference type="Google" id="ProtNLM"/>
    </source>
</evidence>
<feature type="compositionally biased region" description="Low complexity" evidence="1">
    <location>
        <begin position="1"/>
        <end position="20"/>
    </location>
</feature>
<feature type="transmembrane region" description="Helical" evidence="2">
    <location>
        <begin position="62"/>
        <end position="95"/>
    </location>
</feature>
<keyword evidence="2" id="KW-0472">Membrane</keyword>